<evidence type="ECO:0000313" key="3">
    <source>
        <dbReference type="Proteomes" id="UP001218218"/>
    </source>
</evidence>
<name>A0AAD7A4R5_9AGAR</name>
<protein>
    <submittedName>
        <fullName evidence="2">Uncharacterized protein</fullName>
    </submittedName>
</protein>
<feature type="region of interest" description="Disordered" evidence="1">
    <location>
        <begin position="373"/>
        <end position="424"/>
    </location>
</feature>
<evidence type="ECO:0000313" key="2">
    <source>
        <dbReference type="EMBL" id="KAJ7349414.1"/>
    </source>
</evidence>
<organism evidence="2 3">
    <name type="scientific">Mycena albidolilacea</name>
    <dbReference type="NCBI Taxonomy" id="1033008"/>
    <lineage>
        <taxon>Eukaryota</taxon>
        <taxon>Fungi</taxon>
        <taxon>Dikarya</taxon>
        <taxon>Basidiomycota</taxon>
        <taxon>Agaricomycotina</taxon>
        <taxon>Agaricomycetes</taxon>
        <taxon>Agaricomycetidae</taxon>
        <taxon>Agaricales</taxon>
        <taxon>Marasmiineae</taxon>
        <taxon>Mycenaceae</taxon>
        <taxon>Mycena</taxon>
    </lineage>
</organism>
<comment type="caution">
    <text evidence="2">The sequence shown here is derived from an EMBL/GenBank/DDBJ whole genome shotgun (WGS) entry which is preliminary data.</text>
</comment>
<dbReference type="EMBL" id="JARIHO010000016">
    <property type="protein sequence ID" value="KAJ7349414.1"/>
    <property type="molecule type" value="Genomic_DNA"/>
</dbReference>
<proteinExistence type="predicted"/>
<reference evidence="2" key="1">
    <citation type="submission" date="2023-03" db="EMBL/GenBank/DDBJ databases">
        <title>Massive genome expansion in bonnet fungi (Mycena s.s.) driven by repeated elements and novel gene families across ecological guilds.</title>
        <authorList>
            <consortium name="Lawrence Berkeley National Laboratory"/>
            <person name="Harder C.B."/>
            <person name="Miyauchi S."/>
            <person name="Viragh M."/>
            <person name="Kuo A."/>
            <person name="Thoen E."/>
            <person name="Andreopoulos B."/>
            <person name="Lu D."/>
            <person name="Skrede I."/>
            <person name="Drula E."/>
            <person name="Henrissat B."/>
            <person name="Morin E."/>
            <person name="Kohler A."/>
            <person name="Barry K."/>
            <person name="LaButti K."/>
            <person name="Morin E."/>
            <person name="Salamov A."/>
            <person name="Lipzen A."/>
            <person name="Mereny Z."/>
            <person name="Hegedus B."/>
            <person name="Baldrian P."/>
            <person name="Stursova M."/>
            <person name="Weitz H."/>
            <person name="Taylor A."/>
            <person name="Grigoriev I.V."/>
            <person name="Nagy L.G."/>
            <person name="Martin F."/>
            <person name="Kauserud H."/>
        </authorList>
    </citation>
    <scope>NUCLEOTIDE SEQUENCE</scope>
    <source>
        <strain evidence="2">CBHHK002</strain>
    </source>
</reference>
<feature type="compositionally biased region" description="Basic residues" evidence="1">
    <location>
        <begin position="407"/>
        <end position="419"/>
    </location>
</feature>
<accession>A0AAD7A4R5</accession>
<sequence length="721" mass="81003">MGWATEELKAVLKEYSRQYFTSKGDDREQLADTIVSELDKVKSDLAKPLHAKIKVWYNHNATQFRRGGDIKESDRKIKTKRWDAKAVARDLHQARYDEIKSEVIAAGSAWNDVHRSTMARLWDELTEKDQQTCQETASSRNSGEISEKDKRELACGNADKEVTAFVKQMHTIYDTDGKAQTSVYEIWHETMSISPRFTQQFPRWKIAKGLPGAFMQYSELFAEDSDGNSDEDEDTKKSNKSKYPWAILGSIPEEELPDGLEEYPSLPEVPTGSGVEWINGIDTGSPSPPWVAMSTPESAHKLISNGYLPEGLGLQDPSQMVKEEIETIYKFWMRQQKANKLPLRFKVAEAKQKVAEDKQVRLESLKRKKVAYVETSNDETGDHENSQSKQKKKKANDADPPPMAPKSGKKAQKNGRPKPRPYLDMSTRKSRLLALTNLVAYQSLVLEVLTSAKALADGHKSRNPAWISWDTDDVALGSEFFDMNTSGYLSNLDVVVKWMGTNPHISDLSQGQAAEILLTVGLAYRGAKDCANADPDSPLGSVPFEVPDLVKVEDAIWTMLAQSKKGLKFGISQAASRSIENGWRKVCLEVGFSEGDIKTLGKKWKGFVETYAMVDSIIADLVKGSQPRWQSYETNWEEEMKHVSSTIQATVKTAQPEENLDSILDAEWSRRGRGGMVCVVLGMKWWRMSFSSKDDKQLGDWETTLKDLVSAFKVIAEAKSL</sequence>
<gene>
    <name evidence="2" type="ORF">DFH08DRAFT_807903</name>
</gene>
<dbReference type="AlphaFoldDB" id="A0AAD7A4R5"/>
<evidence type="ECO:0000256" key="1">
    <source>
        <dbReference type="SAM" id="MobiDB-lite"/>
    </source>
</evidence>
<dbReference type="Proteomes" id="UP001218218">
    <property type="component" value="Unassembled WGS sequence"/>
</dbReference>
<keyword evidence="3" id="KW-1185">Reference proteome</keyword>